<comment type="caution">
    <text evidence="1">The sequence shown here is derived from an EMBL/GenBank/DDBJ whole genome shotgun (WGS) entry which is preliminary data.</text>
</comment>
<dbReference type="EMBL" id="SRLO01000632">
    <property type="protein sequence ID" value="TNN50072.1"/>
    <property type="molecule type" value="Genomic_DNA"/>
</dbReference>
<keyword evidence="2" id="KW-1185">Reference proteome</keyword>
<gene>
    <name evidence="1" type="ORF">EYF80_039750</name>
</gene>
<protein>
    <submittedName>
        <fullName evidence="1">Uncharacterized protein</fullName>
    </submittedName>
</protein>
<organism evidence="1 2">
    <name type="scientific">Liparis tanakae</name>
    <name type="common">Tanaka's snailfish</name>
    <dbReference type="NCBI Taxonomy" id="230148"/>
    <lineage>
        <taxon>Eukaryota</taxon>
        <taxon>Metazoa</taxon>
        <taxon>Chordata</taxon>
        <taxon>Craniata</taxon>
        <taxon>Vertebrata</taxon>
        <taxon>Euteleostomi</taxon>
        <taxon>Actinopterygii</taxon>
        <taxon>Neopterygii</taxon>
        <taxon>Teleostei</taxon>
        <taxon>Neoteleostei</taxon>
        <taxon>Acanthomorphata</taxon>
        <taxon>Eupercaria</taxon>
        <taxon>Perciformes</taxon>
        <taxon>Cottioidei</taxon>
        <taxon>Cottales</taxon>
        <taxon>Liparidae</taxon>
        <taxon>Liparis</taxon>
    </lineage>
</organism>
<evidence type="ECO:0000313" key="2">
    <source>
        <dbReference type="Proteomes" id="UP000314294"/>
    </source>
</evidence>
<name>A0A4Z2GBR8_9TELE</name>
<sequence>MATNLPEKEISAFLSVLLNEALTLLWLHRAGVVPGNRFLLTDYQRARRFEVRTHAFLHRQLPDDPV</sequence>
<accession>A0A4Z2GBR8</accession>
<dbReference type="AlphaFoldDB" id="A0A4Z2GBR8"/>
<dbReference type="Proteomes" id="UP000314294">
    <property type="component" value="Unassembled WGS sequence"/>
</dbReference>
<evidence type="ECO:0000313" key="1">
    <source>
        <dbReference type="EMBL" id="TNN50072.1"/>
    </source>
</evidence>
<proteinExistence type="predicted"/>
<reference evidence="1 2" key="1">
    <citation type="submission" date="2019-03" db="EMBL/GenBank/DDBJ databases">
        <title>First draft genome of Liparis tanakae, snailfish: a comprehensive survey of snailfish specific genes.</title>
        <authorList>
            <person name="Kim W."/>
            <person name="Song I."/>
            <person name="Jeong J.-H."/>
            <person name="Kim D."/>
            <person name="Kim S."/>
            <person name="Ryu S."/>
            <person name="Song J.Y."/>
            <person name="Lee S.K."/>
        </authorList>
    </citation>
    <scope>NUCLEOTIDE SEQUENCE [LARGE SCALE GENOMIC DNA]</scope>
    <source>
        <tissue evidence="1">Muscle</tissue>
    </source>
</reference>